<evidence type="ECO:0000256" key="5">
    <source>
        <dbReference type="ARBA" id="ARBA00023157"/>
    </source>
</evidence>
<feature type="signal peptide" evidence="7">
    <location>
        <begin position="1"/>
        <end position="21"/>
    </location>
</feature>
<evidence type="ECO:0000256" key="1">
    <source>
        <dbReference type="ARBA" id="ARBA00004613"/>
    </source>
</evidence>
<gene>
    <name evidence="9" type="ORF">EOD39_14620</name>
</gene>
<proteinExistence type="inferred from homology"/>
<keyword evidence="10" id="KW-1185">Reference proteome</keyword>
<comment type="subcellular location">
    <subcellularLocation>
        <location evidence="1">Secreted</location>
    </subcellularLocation>
</comment>
<comment type="caution">
    <text evidence="9">The sequence shown here is derived from an EMBL/GenBank/DDBJ whole genome shotgun (WGS) entry which is preliminary data.</text>
</comment>
<dbReference type="GO" id="GO:0008083">
    <property type="term" value="F:growth factor activity"/>
    <property type="evidence" value="ECO:0007669"/>
    <property type="project" value="UniProtKB-KW"/>
</dbReference>
<organism evidence="9 10">
    <name type="scientific">Acipenser ruthenus</name>
    <name type="common">Sterlet sturgeon</name>
    <dbReference type="NCBI Taxonomy" id="7906"/>
    <lineage>
        <taxon>Eukaryota</taxon>
        <taxon>Metazoa</taxon>
        <taxon>Chordata</taxon>
        <taxon>Craniata</taxon>
        <taxon>Vertebrata</taxon>
        <taxon>Euteleostomi</taxon>
        <taxon>Actinopterygii</taxon>
        <taxon>Chondrostei</taxon>
        <taxon>Acipenseriformes</taxon>
        <taxon>Acipenseridae</taxon>
        <taxon>Acipenser</taxon>
    </lineage>
</organism>
<comment type="similarity">
    <text evidence="2">Belongs to the TGF-beta family.</text>
</comment>
<keyword evidence="5" id="KW-1015">Disulfide bond</keyword>
<dbReference type="Gene3D" id="2.60.120.970">
    <property type="match status" value="2"/>
</dbReference>
<feature type="region of interest" description="Disordered" evidence="6">
    <location>
        <begin position="445"/>
        <end position="474"/>
    </location>
</feature>
<evidence type="ECO:0000256" key="2">
    <source>
        <dbReference type="ARBA" id="ARBA00006656"/>
    </source>
</evidence>
<evidence type="ECO:0000256" key="3">
    <source>
        <dbReference type="ARBA" id="ARBA00022525"/>
    </source>
</evidence>
<dbReference type="InterPro" id="IPR001111">
    <property type="entry name" value="TGF-b_propeptide"/>
</dbReference>
<dbReference type="GO" id="GO:0005615">
    <property type="term" value="C:extracellular space"/>
    <property type="evidence" value="ECO:0007669"/>
    <property type="project" value="TreeGrafter"/>
</dbReference>
<keyword evidence="7" id="KW-0732">Signal</keyword>
<dbReference type="GO" id="GO:0005125">
    <property type="term" value="F:cytokine activity"/>
    <property type="evidence" value="ECO:0007669"/>
    <property type="project" value="TreeGrafter"/>
</dbReference>
<dbReference type="Pfam" id="PF00688">
    <property type="entry name" value="TGFb_propeptide"/>
    <property type="match status" value="1"/>
</dbReference>
<dbReference type="EMBL" id="SCEB01001162">
    <property type="protein sequence ID" value="RXM97286.1"/>
    <property type="molecule type" value="Genomic_DNA"/>
</dbReference>
<dbReference type="InterPro" id="IPR015615">
    <property type="entry name" value="TGF-beta-rel"/>
</dbReference>
<feature type="region of interest" description="Disordered" evidence="6">
    <location>
        <begin position="20"/>
        <end position="41"/>
    </location>
</feature>
<evidence type="ECO:0000256" key="7">
    <source>
        <dbReference type="SAM" id="SignalP"/>
    </source>
</evidence>
<sequence>MPKSNFVLCLTLLISLGLSESDEPSLPQPQDLPVPPRREGSTAADGLLVDAEEPAAQECPACMWREHSKVLRLETIKSQILSKLRLKQAPNISREVANQLLPKAPPLQQLLDHQDFQGDASLQEDLMEEDEYHATTETVITMASEQQGRGYLKPQHALVEQGRGYLKPQHALVEQGCGYLKPQHAAVEQGGGYLKPQHAAVEQGSGYLKPQHAAVEQGSGYLKPKHAAVEQGSRYLKPKHAAVEQGCRYLKPQHAAVEQGSGYLKPQHALVEQGSGYLKPKHALVEQGCGYLKPQHALVEQGSGSLKPQHALVEQGCGYEPEPLVQVEGKPSCCFFKFNPKIMFTKVLKAQLWVYLRPLQKTSTVYLQILRLKPVTEEGSRHIRIRSLKIELNSRAGHWQSIDFKHVLQNWFKQPHTNWGIDINAFDEGGNDLAKLIFKGKISSETSRTSTGHNPPALHKEDYTPAQSSGKLKLKPTPWEAYRRRFHSWDVSKG</sequence>
<evidence type="ECO:0000256" key="6">
    <source>
        <dbReference type="SAM" id="MobiDB-lite"/>
    </source>
</evidence>
<feature type="domain" description="TGF-beta propeptide" evidence="8">
    <location>
        <begin position="334"/>
        <end position="428"/>
    </location>
</feature>
<dbReference type="AlphaFoldDB" id="A0A662YMN5"/>
<feature type="chain" id="PRO_5024962558" evidence="7">
    <location>
        <begin position="22"/>
        <end position="494"/>
    </location>
</feature>
<protein>
    <submittedName>
        <fullName evidence="9">Growth/differentiation factor 11</fullName>
    </submittedName>
</protein>
<dbReference type="PANTHER" id="PTHR11848:SF166">
    <property type="entry name" value="GROWTH_DIFFERENTIATION FACTOR 11"/>
    <property type="match status" value="1"/>
</dbReference>
<evidence type="ECO:0000259" key="8">
    <source>
        <dbReference type="Pfam" id="PF00688"/>
    </source>
</evidence>
<dbReference type="PANTHER" id="PTHR11848">
    <property type="entry name" value="TGF-BETA FAMILY"/>
    <property type="match status" value="1"/>
</dbReference>
<reference evidence="9 10" key="1">
    <citation type="submission" date="2019-01" db="EMBL/GenBank/DDBJ databases">
        <title>Draft Genome and Complete Hox-Cluster Characterization of the Sterlet Sturgeon (Acipenser ruthenus).</title>
        <authorList>
            <person name="Wei Q."/>
        </authorList>
    </citation>
    <scope>NUCLEOTIDE SEQUENCE [LARGE SCALE GENOMIC DNA]</scope>
    <source>
        <strain evidence="9">WHYD16114868_AA</strain>
        <tissue evidence="9">Blood</tissue>
    </source>
</reference>
<keyword evidence="3" id="KW-0964">Secreted</keyword>
<accession>A0A662YMN5</accession>
<name>A0A662YMN5_ACIRT</name>
<evidence type="ECO:0000313" key="10">
    <source>
        <dbReference type="Proteomes" id="UP000289886"/>
    </source>
</evidence>
<evidence type="ECO:0000313" key="9">
    <source>
        <dbReference type="EMBL" id="RXM97286.1"/>
    </source>
</evidence>
<keyword evidence="4" id="KW-0339">Growth factor</keyword>
<feature type="compositionally biased region" description="Pro residues" evidence="6">
    <location>
        <begin position="26"/>
        <end position="35"/>
    </location>
</feature>
<evidence type="ECO:0000256" key="4">
    <source>
        <dbReference type="ARBA" id="ARBA00023030"/>
    </source>
</evidence>
<dbReference type="Proteomes" id="UP000289886">
    <property type="component" value="Unassembled WGS sequence"/>
</dbReference>